<dbReference type="SUPFAM" id="SSF46785">
    <property type="entry name" value="Winged helix' DNA-binding domain"/>
    <property type="match status" value="1"/>
</dbReference>
<evidence type="ECO:0000256" key="1">
    <source>
        <dbReference type="ARBA" id="ARBA00009437"/>
    </source>
</evidence>
<keyword evidence="3" id="KW-0238">DNA-binding</keyword>
<reference evidence="7" key="1">
    <citation type="journal article" date="2019" name="Int. J. Syst. Evol. Microbiol.">
        <title>The Global Catalogue of Microorganisms (GCM) 10K type strain sequencing project: providing services to taxonomists for standard genome sequencing and annotation.</title>
        <authorList>
            <consortium name="The Broad Institute Genomics Platform"/>
            <consortium name="The Broad Institute Genome Sequencing Center for Infectious Disease"/>
            <person name="Wu L."/>
            <person name="Ma J."/>
        </authorList>
    </citation>
    <scope>NUCLEOTIDE SEQUENCE [LARGE SCALE GENOMIC DNA]</scope>
    <source>
        <strain evidence="7">CGMCC 1.10992</strain>
    </source>
</reference>
<keyword evidence="7" id="KW-1185">Reference proteome</keyword>
<evidence type="ECO:0000259" key="5">
    <source>
        <dbReference type="PROSITE" id="PS50931"/>
    </source>
</evidence>
<dbReference type="Proteomes" id="UP001597380">
    <property type="component" value="Unassembled WGS sequence"/>
</dbReference>
<accession>A0ABW4XKF8</accession>
<keyword evidence="4" id="KW-0804">Transcription</keyword>
<dbReference type="InterPro" id="IPR000847">
    <property type="entry name" value="LysR_HTH_N"/>
</dbReference>
<dbReference type="InterPro" id="IPR050389">
    <property type="entry name" value="LysR-type_TF"/>
</dbReference>
<protein>
    <submittedName>
        <fullName evidence="6">LysR family transcriptional regulator</fullName>
    </submittedName>
</protein>
<dbReference type="InterPro" id="IPR036388">
    <property type="entry name" value="WH-like_DNA-bd_sf"/>
</dbReference>
<evidence type="ECO:0000256" key="4">
    <source>
        <dbReference type="ARBA" id="ARBA00023163"/>
    </source>
</evidence>
<sequence>MKHSDFSLFPIFVAVMEEQSLSKAAKRLNMSQPAVSQAINRLRELYDDQLFNRGSRGVVPTSVAYDLFPILQQAVQSCHSTLMSAKRFNPKACTRVFSLCLLSTLNYTFVPRLIERIKGIAPECGIEVHPPFTDDLEADLRFQRFDLNIGLHTNKYGYLAKQVLLEDELVVIARENHPRLKAPLTEQSYLAEKHVVHGQWHSGSSYIDELSLSVMKKRNVVWSAPGAMEMLYAVRDSEWLTIMPSRFAEKFCPALKLQIFKAPFPAKVTASMMWLPSNNTDPAHKWFREQCRLVAKDLGYIPK</sequence>
<dbReference type="PROSITE" id="PS50931">
    <property type="entry name" value="HTH_LYSR"/>
    <property type="match status" value="1"/>
</dbReference>
<dbReference type="EMBL" id="JBHUHT010000011">
    <property type="protein sequence ID" value="MFD2096037.1"/>
    <property type="molecule type" value="Genomic_DNA"/>
</dbReference>
<comment type="similarity">
    <text evidence="1">Belongs to the LysR transcriptional regulatory family.</text>
</comment>
<comment type="caution">
    <text evidence="6">The sequence shown here is derived from an EMBL/GenBank/DDBJ whole genome shotgun (WGS) entry which is preliminary data.</text>
</comment>
<evidence type="ECO:0000313" key="6">
    <source>
        <dbReference type="EMBL" id="MFD2096037.1"/>
    </source>
</evidence>
<feature type="domain" description="HTH lysR-type" evidence="5">
    <location>
        <begin position="1"/>
        <end position="61"/>
    </location>
</feature>
<gene>
    <name evidence="6" type="ORF">ACFSJ3_08580</name>
</gene>
<dbReference type="PANTHER" id="PTHR30118">
    <property type="entry name" value="HTH-TYPE TRANSCRIPTIONAL REGULATOR LEUO-RELATED"/>
    <property type="match status" value="1"/>
</dbReference>
<dbReference type="PANTHER" id="PTHR30118:SF6">
    <property type="entry name" value="HTH-TYPE TRANSCRIPTIONAL REGULATOR LEUO"/>
    <property type="match status" value="1"/>
</dbReference>
<organism evidence="6 7">
    <name type="scientific">Corallincola platygyrae</name>
    <dbReference type="NCBI Taxonomy" id="1193278"/>
    <lineage>
        <taxon>Bacteria</taxon>
        <taxon>Pseudomonadati</taxon>
        <taxon>Pseudomonadota</taxon>
        <taxon>Gammaproteobacteria</taxon>
        <taxon>Alteromonadales</taxon>
        <taxon>Psychromonadaceae</taxon>
        <taxon>Corallincola</taxon>
    </lineage>
</organism>
<name>A0ABW4XKF8_9GAMM</name>
<dbReference type="InterPro" id="IPR005119">
    <property type="entry name" value="LysR_subst-bd"/>
</dbReference>
<dbReference type="Pfam" id="PF03466">
    <property type="entry name" value="LysR_substrate"/>
    <property type="match status" value="1"/>
</dbReference>
<dbReference type="PRINTS" id="PR00039">
    <property type="entry name" value="HTHLYSR"/>
</dbReference>
<dbReference type="Pfam" id="PF00126">
    <property type="entry name" value="HTH_1"/>
    <property type="match status" value="1"/>
</dbReference>
<dbReference type="RefSeq" id="WP_345340982.1">
    <property type="nucleotide sequence ID" value="NZ_BAABLI010000017.1"/>
</dbReference>
<evidence type="ECO:0000256" key="3">
    <source>
        <dbReference type="ARBA" id="ARBA00023125"/>
    </source>
</evidence>
<dbReference type="Gene3D" id="1.10.10.10">
    <property type="entry name" value="Winged helix-like DNA-binding domain superfamily/Winged helix DNA-binding domain"/>
    <property type="match status" value="1"/>
</dbReference>
<keyword evidence="2" id="KW-0805">Transcription regulation</keyword>
<dbReference type="InterPro" id="IPR036390">
    <property type="entry name" value="WH_DNA-bd_sf"/>
</dbReference>
<evidence type="ECO:0000256" key="2">
    <source>
        <dbReference type="ARBA" id="ARBA00023015"/>
    </source>
</evidence>
<proteinExistence type="inferred from homology"/>
<evidence type="ECO:0000313" key="7">
    <source>
        <dbReference type="Proteomes" id="UP001597380"/>
    </source>
</evidence>
<dbReference type="Gene3D" id="3.40.190.10">
    <property type="entry name" value="Periplasmic binding protein-like II"/>
    <property type="match status" value="2"/>
</dbReference>
<dbReference type="SUPFAM" id="SSF53850">
    <property type="entry name" value="Periplasmic binding protein-like II"/>
    <property type="match status" value="1"/>
</dbReference>